<dbReference type="VEuPathDB" id="FungiDB:TEQG_01808"/>
<accession>F2PLK3</accession>
<reference evidence="2" key="1">
    <citation type="journal article" date="2012" name="MBio">
        <title>Comparative genome analysis of Trichophyton rubrum and related dermatophytes reveals candidate genes involved in infection.</title>
        <authorList>
            <person name="Martinez D.A."/>
            <person name="Oliver B.G."/>
            <person name="Graeser Y."/>
            <person name="Goldberg J.M."/>
            <person name="Li W."/>
            <person name="Martinez-Rossi N.M."/>
            <person name="Monod M."/>
            <person name="Shelest E."/>
            <person name="Barton R.C."/>
            <person name="Birch E."/>
            <person name="Brakhage A.A."/>
            <person name="Chen Z."/>
            <person name="Gurr S.J."/>
            <person name="Heiman D."/>
            <person name="Heitman J."/>
            <person name="Kosti I."/>
            <person name="Rossi A."/>
            <person name="Saif S."/>
            <person name="Samalova M."/>
            <person name="Saunders C.W."/>
            <person name="Shea T."/>
            <person name="Summerbell R.C."/>
            <person name="Xu J."/>
            <person name="Young S."/>
            <person name="Zeng Q."/>
            <person name="Birren B.W."/>
            <person name="Cuomo C.A."/>
            <person name="White T.C."/>
        </authorList>
    </citation>
    <scope>NUCLEOTIDE SEQUENCE [LARGE SCALE GENOMIC DNA]</scope>
    <source>
        <strain evidence="2">ATCC MYA-4606 / CBS 127.97</strain>
    </source>
</reference>
<keyword evidence="2" id="KW-1185">Reference proteome</keyword>
<evidence type="ECO:0000313" key="1">
    <source>
        <dbReference type="EMBL" id="EGE02771.1"/>
    </source>
</evidence>
<feature type="non-terminal residue" evidence="1">
    <location>
        <position position="1"/>
    </location>
</feature>
<sequence>MNCSELESWAASHKMSRCTLYPWLLGGTDTRWICRPRPLFFLCIPSPSLLCLGRFECKLCDTLHLFRSTTFPSVLHTVLTYDSIQGQIHSS</sequence>
<proteinExistence type="predicted"/>
<dbReference type="Proteomes" id="UP000009169">
    <property type="component" value="Unassembled WGS sequence"/>
</dbReference>
<dbReference type="HOGENOM" id="CLU_2428631_0_0_1"/>
<name>F2PLK3_TRIEC</name>
<dbReference type="AlphaFoldDB" id="F2PLK3"/>
<gene>
    <name evidence="1" type="ORF">TEQG_01808</name>
</gene>
<dbReference type="EMBL" id="DS995724">
    <property type="protein sequence ID" value="EGE02771.1"/>
    <property type="molecule type" value="Genomic_DNA"/>
</dbReference>
<organism evidence="1 2">
    <name type="scientific">Trichophyton equinum (strain ATCC MYA-4606 / CBS 127.97)</name>
    <name type="common">Horse ringworm fungus</name>
    <dbReference type="NCBI Taxonomy" id="559882"/>
    <lineage>
        <taxon>Eukaryota</taxon>
        <taxon>Fungi</taxon>
        <taxon>Dikarya</taxon>
        <taxon>Ascomycota</taxon>
        <taxon>Pezizomycotina</taxon>
        <taxon>Eurotiomycetes</taxon>
        <taxon>Eurotiomycetidae</taxon>
        <taxon>Onygenales</taxon>
        <taxon>Arthrodermataceae</taxon>
        <taxon>Trichophyton</taxon>
    </lineage>
</organism>
<evidence type="ECO:0000313" key="2">
    <source>
        <dbReference type="Proteomes" id="UP000009169"/>
    </source>
</evidence>
<protein>
    <submittedName>
        <fullName evidence="1">Uncharacterized protein</fullName>
    </submittedName>
</protein>